<proteinExistence type="predicted"/>
<name>A0AAP0PW74_9MAGN</name>
<dbReference type="Proteomes" id="UP001419268">
    <property type="component" value="Unassembled WGS sequence"/>
</dbReference>
<feature type="compositionally biased region" description="Basic and acidic residues" evidence="1">
    <location>
        <begin position="1"/>
        <end position="14"/>
    </location>
</feature>
<dbReference type="EMBL" id="JBBNAG010000002">
    <property type="protein sequence ID" value="KAK9157345.1"/>
    <property type="molecule type" value="Genomic_DNA"/>
</dbReference>
<organism evidence="2 3">
    <name type="scientific">Stephania cephalantha</name>
    <dbReference type="NCBI Taxonomy" id="152367"/>
    <lineage>
        <taxon>Eukaryota</taxon>
        <taxon>Viridiplantae</taxon>
        <taxon>Streptophyta</taxon>
        <taxon>Embryophyta</taxon>
        <taxon>Tracheophyta</taxon>
        <taxon>Spermatophyta</taxon>
        <taxon>Magnoliopsida</taxon>
        <taxon>Ranunculales</taxon>
        <taxon>Menispermaceae</taxon>
        <taxon>Menispermoideae</taxon>
        <taxon>Cissampelideae</taxon>
        <taxon>Stephania</taxon>
    </lineage>
</organism>
<dbReference type="AlphaFoldDB" id="A0AAP0PW74"/>
<evidence type="ECO:0000313" key="3">
    <source>
        <dbReference type="Proteomes" id="UP001419268"/>
    </source>
</evidence>
<keyword evidence="3" id="KW-1185">Reference proteome</keyword>
<evidence type="ECO:0000256" key="1">
    <source>
        <dbReference type="SAM" id="MobiDB-lite"/>
    </source>
</evidence>
<accession>A0AAP0PW74</accession>
<protein>
    <submittedName>
        <fullName evidence="2">Uncharacterized protein</fullName>
    </submittedName>
</protein>
<reference evidence="2 3" key="1">
    <citation type="submission" date="2024-01" db="EMBL/GenBank/DDBJ databases">
        <title>Genome assemblies of Stephania.</title>
        <authorList>
            <person name="Yang L."/>
        </authorList>
    </citation>
    <scope>NUCLEOTIDE SEQUENCE [LARGE SCALE GENOMIC DNA]</scope>
    <source>
        <strain evidence="2">JXDWG</strain>
        <tissue evidence="2">Leaf</tissue>
    </source>
</reference>
<sequence length="93" mass="10425">MKREREKERPKEKETELEEVTQRALKGRTRALGHAFRIVEGSARLGQACELDYIVSIAREMRGSWGHGSTGVPALTTTLARHTSYETQGGRQA</sequence>
<feature type="region of interest" description="Disordered" evidence="1">
    <location>
        <begin position="1"/>
        <end position="20"/>
    </location>
</feature>
<evidence type="ECO:0000313" key="2">
    <source>
        <dbReference type="EMBL" id="KAK9157345.1"/>
    </source>
</evidence>
<comment type="caution">
    <text evidence="2">The sequence shown here is derived from an EMBL/GenBank/DDBJ whole genome shotgun (WGS) entry which is preliminary data.</text>
</comment>
<gene>
    <name evidence="2" type="ORF">Scep_003919</name>
</gene>